<dbReference type="EC" id="2.7.13.3" evidence="2"/>
<dbReference type="Pfam" id="PF00512">
    <property type="entry name" value="HisKA"/>
    <property type="match status" value="1"/>
</dbReference>
<gene>
    <name evidence="9" type="ORF">GYA55_01715</name>
</gene>
<evidence type="ECO:0000256" key="6">
    <source>
        <dbReference type="ARBA" id="ARBA00022840"/>
    </source>
</evidence>
<dbReference type="GO" id="GO:0000155">
    <property type="term" value="F:phosphorelay sensor kinase activity"/>
    <property type="evidence" value="ECO:0007669"/>
    <property type="project" value="InterPro"/>
</dbReference>
<dbReference type="SUPFAM" id="SSF47384">
    <property type="entry name" value="Homodimeric domain of signal transducing histidine kinase"/>
    <property type="match status" value="1"/>
</dbReference>
<dbReference type="PROSITE" id="PS50109">
    <property type="entry name" value="HIS_KIN"/>
    <property type="match status" value="1"/>
</dbReference>
<evidence type="ECO:0000313" key="9">
    <source>
        <dbReference type="EMBL" id="NMC61865.1"/>
    </source>
</evidence>
<evidence type="ECO:0000259" key="8">
    <source>
        <dbReference type="PROSITE" id="PS50109"/>
    </source>
</evidence>
<evidence type="ECO:0000256" key="3">
    <source>
        <dbReference type="ARBA" id="ARBA00022679"/>
    </source>
</evidence>
<dbReference type="EMBL" id="JAAZON010000064">
    <property type="protein sequence ID" value="NMC61865.1"/>
    <property type="molecule type" value="Genomic_DNA"/>
</dbReference>
<feature type="domain" description="Histidine kinase" evidence="8">
    <location>
        <begin position="115"/>
        <end position="266"/>
    </location>
</feature>
<sequence length="266" mass="29613">MKENFPQSLTPLCIVSPDGDLFWWNMAFQDLFPREDLSSTSIQDLLLTPELVALCKEGPCQKELKIPTAKQNEPYVLFINPIEGATDKSTLCLLLFQKASWIKQQSRIQNLTITAAAHDLANPVSAIFGYADLLLENVVDDPLSTQQTDIIYRIRSTASRAIELVKNYQVLSQLDRHTLSIPISTSELNKVVMDVIDYTWREGPGIASLSTELSKIPVYVAAARFAVERVIANLLSNAAKYTPPNGQISVTTKEEGKKAIFSVNNR</sequence>
<accession>A0A7X9FPE6</accession>
<keyword evidence="5" id="KW-0418">Kinase</keyword>
<comment type="caution">
    <text evidence="9">The sequence shown here is derived from an EMBL/GenBank/DDBJ whole genome shotgun (WGS) entry which is preliminary data.</text>
</comment>
<proteinExistence type="predicted"/>
<keyword evidence="3" id="KW-0808">Transferase</keyword>
<dbReference type="Gene3D" id="3.30.565.10">
    <property type="entry name" value="Histidine kinase-like ATPase, C-terminal domain"/>
    <property type="match status" value="1"/>
</dbReference>
<evidence type="ECO:0000256" key="7">
    <source>
        <dbReference type="ARBA" id="ARBA00023012"/>
    </source>
</evidence>
<dbReference type="InterPro" id="IPR036890">
    <property type="entry name" value="HATPase_C_sf"/>
</dbReference>
<dbReference type="GO" id="GO:0030295">
    <property type="term" value="F:protein kinase activator activity"/>
    <property type="evidence" value="ECO:0007669"/>
    <property type="project" value="TreeGrafter"/>
</dbReference>
<evidence type="ECO:0000256" key="5">
    <source>
        <dbReference type="ARBA" id="ARBA00022777"/>
    </source>
</evidence>
<reference evidence="9 10" key="1">
    <citation type="journal article" date="2020" name="Biotechnol. Biofuels">
        <title>New insights from the biogas microbiome by comprehensive genome-resolved metagenomics of nearly 1600 species originating from multiple anaerobic digesters.</title>
        <authorList>
            <person name="Campanaro S."/>
            <person name="Treu L."/>
            <person name="Rodriguez-R L.M."/>
            <person name="Kovalovszki A."/>
            <person name="Ziels R.M."/>
            <person name="Maus I."/>
            <person name="Zhu X."/>
            <person name="Kougias P.G."/>
            <person name="Basile A."/>
            <person name="Luo G."/>
            <person name="Schluter A."/>
            <person name="Konstantinidis K.T."/>
            <person name="Angelidaki I."/>
        </authorList>
    </citation>
    <scope>NUCLEOTIDE SEQUENCE [LARGE SCALE GENOMIC DNA]</scope>
    <source>
        <strain evidence="9">AS27yjCOA_65</strain>
    </source>
</reference>
<dbReference type="CDD" id="cd00082">
    <property type="entry name" value="HisKA"/>
    <property type="match status" value="1"/>
</dbReference>
<name>A0A7X9FPE6_9DELT</name>
<feature type="non-terminal residue" evidence="9">
    <location>
        <position position="266"/>
    </location>
</feature>
<comment type="catalytic activity">
    <reaction evidence="1">
        <text>ATP + protein L-histidine = ADP + protein N-phospho-L-histidine.</text>
        <dbReference type="EC" id="2.7.13.3"/>
    </reaction>
</comment>
<organism evidence="9 10">
    <name type="scientific">SAR324 cluster bacterium</name>
    <dbReference type="NCBI Taxonomy" id="2024889"/>
    <lineage>
        <taxon>Bacteria</taxon>
        <taxon>Deltaproteobacteria</taxon>
        <taxon>SAR324 cluster</taxon>
    </lineage>
</organism>
<evidence type="ECO:0000256" key="1">
    <source>
        <dbReference type="ARBA" id="ARBA00000085"/>
    </source>
</evidence>
<dbReference type="GO" id="GO:0007234">
    <property type="term" value="P:osmosensory signaling via phosphorelay pathway"/>
    <property type="evidence" value="ECO:0007669"/>
    <property type="project" value="TreeGrafter"/>
</dbReference>
<keyword evidence="6" id="KW-0067">ATP-binding</keyword>
<dbReference type="InterPro" id="IPR005467">
    <property type="entry name" value="His_kinase_dom"/>
</dbReference>
<evidence type="ECO:0000256" key="4">
    <source>
        <dbReference type="ARBA" id="ARBA00022741"/>
    </source>
</evidence>
<dbReference type="GO" id="GO:0000156">
    <property type="term" value="F:phosphorelay response regulator activity"/>
    <property type="evidence" value="ECO:0007669"/>
    <property type="project" value="TreeGrafter"/>
</dbReference>
<dbReference type="PANTHER" id="PTHR42878:SF7">
    <property type="entry name" value="SENSOR HISTIDINE KINASE GLRK"/>
    <property type="match status" value="1"/>
</dbReference>
<evidence type="ECO:0000313" key="10">
    <source>
        <dbReference type="Proteomes" id="UP000524246"/>
    </source>
</evidence>
<dbReference type="Proteomes" id="UP000524246">
    <property type="component" value="Unassembled WGS sequence"/>
</dbReference>
<dbReference type="SUPFAM" id="SSF55874">
    <property type="entry name" value="ATPase domain of HSP90 chaperone/DNA topoisomerase II/histidine kinase"/>
    <property type="match status" value="1"/>
</dbReference>
<keyword evidence="4" id="KW-0547">Nucleotide-binding</keyword>
<dbReference type="SMART" id="SM00388">
    <property type="entry name" value="HisKA"/>
    <property type="match status" value="1"/>
</dbReference>
<dbReference type="InterPro" id="IPR036097">
    <property type="entry name" value="HisK_dim/P_sf"/>
</dbReference>
<protein>
    <recommendedName>
        <fullName evidence="2">histidine kinase</fullName>
        <ecNumber evidence="2">2.7.13.3</ecNumber>
    </recommendedName>
</protein>
<dbReference type="InterPro" id="IPR050351">
    <property type="entry name" value="BphY/WalK/GraS-like"/>
</dbReference>
<dbReference type="GO" id="GO:0005524">
    <property type="term" value="F:ATP binding"/>
    <property type="evidence" value="ECO:0007669"/>
    <property type="project" value="UniProtKB-KW"/>
</dbReference>
<dbReference type="InterPro" id="IPR003661">
    <property type="entry name" value="HisK_dim/P_dom"/>
</dbReference>
<dbReference type="AlphaFoldDB" id="A0A7X9FPE6"/>
<dbReference type="Gene3D" id="1.10.287.130">
    <property type="match status" value="1"/>
</dbReference>
<keyword evidence="7" id="KW-0902">Two-component regulatory system</keyword>
<evidence type="ECO:0000256" key="2">
    <source>
        <dbReference type="ARBA" id="ARBA00012438"/>
    </source>
</evidence>
<dbReference type="PANTHER" id="PTHR42878">
    <property type="entry name" value="TWO-COMPONENT HISTIDINE KINASE"/>
    <property type="match status" value="1"/>
</dbReference>